<dbReference type="AlphaFoldDB" id="A0AAW2X2B3"/>
<dbReference type="InterPro" id="IPR029480">
    <property type="entry name" value="Transpos_assoc"/>
</dbReference>
<accession>A0AAW2X2B3</accession>
<evidence type="ECO:0000259" key="1">
    <source>
        <dbReference type="Pfam" id="PF13963"/>
    </source>
</evidence>
<reference evidence="2" key="1">
    <citation type="submission" date="2020-06" db="EMBL/GenBank/DDBJ databases">
        <authorList>
            <person name="Li T."/>
            <person name="Hu X."/>
            <person name="Zhang T."/>
            <person name="Song X."/>
            <person name="Zhang H."/>
            <person name="Dai N."/>
            <person name="Sheng W."/>
            <person name="Hou X."/>
            <person name="Wei L."/>
        </authorList>
    </citation>
    <scope>NUCLEOTIDE SEQUENCE</scope>
    <source>
        <strain evidence="2">KEN1</strain>
        <tissue evidence="2">Leaf</tissue>
    </source>
</reference>
<evidence type="ECO:0000313" key="2">
    <source>
        <dbReference type="EMBL" id="KAL0447665.1"/>
    </source>
</evidence>
<gene>
    <name evidence="2" type="ORF">Slati_1894400</name>
</gene>
<feature type="domain" description="Transposase-associated" evidence="1">
    <location>
        <begin position="7"/>
        <end position="78"/>
    </location>
</feature>
<comment type="caution">
    <text evidence="2">The sequence shown here is derived from an EMBL/GenBank/DDBJ whole genome shotgun (WGS) entry which is preliminary data.</text>
</comment>
<dbReference type="Pfam" id="PF13963">
    <property type="entry name" value="Transpos_assoc"/>
    <property type="match status" value="1"/>
</dbReference>
<dbReference type="EMBL" id="JACGWN010000006">
    <property type="protein sequence ID" value="KAL0447665.1"/>
    <property type="molecule type" value="Genomic_DNA"/>
</dbReference>
<proteinExistence type="predicted"/>
<sequence length="118" mass="13739">MYEKNMPNREGLTTEFEDSVTAFIECVKSQHTYMVSEKIRCPCRKCKNKVFKTLNEVNFDLYMKSLMPEYYNWTSHGEEGVQEYFEAVTTPPLKDEQTPPAPAEEGISTHWVDAVQMN</sequence>
<protein>
    <recommendedName>
        <fullName evidence="1">Transposase-associated domain-containing protein</fullName>
    </recommendedName>
</protein>
<reference evidence="2" key="2">
    <citation type="journal article" date="2024" name="Plant">
        <title>Genomic evolution and insights into agronomic trait innovations of Sesamum species.</title>
        <authorList>
            <person name="Miao H."/>
            <person name="Wang L."/>
            <person name="Qu L."/>
            <person name="Liu H."/>
            <person name="Sun Y."/>
            <person name="Le M."/>
            <person name="Wang Q."/>
            <person name="Wei S."/>
            <person name="Zheng Y."/>
            <person name="Lin W."/>
            <person name="Duan Y."/>
            <person name="Cao H."/>
            <person name="Xiong S."/>
            <person name="Wang X."/>
            <person name="Wei L."/>
            <person name="Li C."/>
            <person name="Ma Q."/>
            <person name="Ju M."/>
            <person name="Zhao R."/>
            <person name="Li G."/>
            <person name="Mu C."/>
            <person name="Tian Q."/>
            <person name="Mei H."/>
            <person name="Zhang T."/>
            <person name="Gao T."/>
            <person name="Zhang H."/>
        </authorList>
    </citation>
    <scope>NUCLEOTIDE SEQUENCE</scope>
    <source>
        <strain evidence="2">KEN1</strain>
    </source>
</reference>
<name>A0AAW2X2B3_9LAMI</name>
<organism evidence="2">
    <name type="scientific">Sesamum latifolium</name>
    <dbReference type="NCBI Taxonomy" id="2727402"/>
    <lineage>
        <taxon>Eukaryota</taxon>
        <taxon>Viridiplantae</taxon>
        <taxon>Streptophyta</taxon>
        <taxon>Embryophyta</taxon>
        <taxon>Tracheophyta</taxon>
        <taxon>Spermatophyta</taxon>
        <taxon>Magnoliopsida</taxon>
        <taxon>eudicotyledons</taxon>
        <taxon>Gunneridae</taxon>
        <taxon>Pentapetalae</taxon>
        <taxon>asterids</taxon>
        <taxon>lamiids</taxon>
        <taxon>Lamiales</taxon>
        <taxon>Pedaliaceae</taxon>
        <taxon>Sesamum</taxon>
    </lineage>
</organism>